<keyword evidence="3" id="KW-1185">Reference proteome</keyword>
<evidence type="ECO:0000313" key="4">
    <source>
        <dbReference type="Proteomes" id="UP000045706"/>
    </source>
</evidence>
<evidence type="ECO:0000313" key="1">
    <source>
        <dbReference type="EMBL" id="CRK08044.1"/>
    </source>
</evidence>
<dbReference type="Proteomes" id="UP000044602">
    <property type="component" value="Unassembled WGS sequence"/>
</dbReference>
<dbReference type="AlphaFoldDB" id="A0A0G4KKH6"/>
<dbReference type="EMBL" id="CVQI01022223">
    <property type="protein sequence ID" value="CRK29453.1"/>
    <property type="molecule type" value="Genomic_DNA"/>
</dbReference>
<feature type="non-terminal residue" evidence="1">
    <location>
        <position position="113"/>
    </location>
</feature>
<sequence length="113" mass="11908">MCRYLFNTWPVESVDNDDTMRLTVATDRSINLTTKCTSRAVLAVDAASQTISIVQGAAGASANISFSVTPGDDQTIFATTTPVSCGAGCKEVTALEVSKDSQLYNCTVMSATQ</sequence>
<dbReference type="EMBL" id="CVQH01002002">
    <property type="protein sequence ID" value="CRK08044.1"/>
    <property type="molecule type" value="Genomic_DNA"/>
</dbReference>
<evidence type="ECO:0000313" key="2">
    <source>
        <dbReference type="EMBL" id="CRK29453.1"/>
    </source>
</evidence>
<dbReference type="Proteomes" id="UP000045706">
    <property type="component" value="Unassembled WGS sequence"/>
</dbReference>
<gene>
    <name evidence="1" type="ORF">BN1708_009794</name>
    <name evidence="2" type="ORF">BN1723_000446</name>
</gene>
<proteinExistence type="predicted"/>
<protein>
    <submittedName>
        <fullName evidence="1">Uncharacterized protein</fullName>
    </submittedName>
</protein>
<reference evidence="3 4" key="1">
    <citation type="submission" date="2015-05" db="EMBL/GenBank/DDBJ databases">
        <authorList>
            <person name="Fogelqvist Johan"/>
        </authorList>
    </citation>
    <scope>NUCLEOTIDE SEQUENCE [LARGE SCALE GENOMIC DNA]</scope>
    <source>
        <strain evidence="1">VL1</strain>
        <strain evidence="2">VL2</strain>
    </source>
</reference>
<organism evidence="1 3">
    <name type="scientific">Verticillium longisporum</name>
    <name type="common">Verticillium dahliae var. longisporum</name>
    <dbReference type="NCBI Taxonomy" id="100787"/>
    <lineage>
        <taxon>Eukaryota</taxon>
        <taxon>Fungi</taxon>
        <taxon>Dikarya</taxon>
        <taxon>Ascomycota</taxon>
        <taxon>Pezizomycotina</taxon>
        <taxon>Sordariomycetes</taxon>
        <taxon>Hypocreomycetidae</taxon>
        <taxon>Glomerellales</taxon>
        <taxon>Plectosphaerellaceae</taxon>
        <taxon>Verticillium</taxon>
    </lineage>
</organism>
<accession>A0A0G4KKH6</accession>
<evidence type="ECO:0000313" key="3">
    <source>
        <dbReference type="Proteomes" id="UP000044602"/>
    </source>
</evidence>
<name>A0A0G4KKH6_VERLO</name>